<organism evidence="2 3">
    <name type="scientific">Phytophthora lilii</name>
    <dbReference type="NCBI Taxonomy" id="2077276"/>
    <lineage>
        <taxon>Eukaryota</taxon>
        <taxon>Sar</taxon>
        <taxon>Stramenopiles</taxon>
        <taxon>Oomycota</taxon>
        <taxon>Peronosporomycetes</taxon>
        <taxon>Peronosporales</taxon>
        <taxon>Peronosporaceae</taxon>
        <taxon>Phytophthora</taxon>
    </lineage>
</organism>
<dbReference type="Proteomes" id="UP001165083">
    <property type="component" value="Unassembled WGS sequence"/>
</dbReference>
<sequence length="388" mass="43461">MELLVAFTIYRPRAQVALVKMTHKDQENKKSLDSPYASTDGNDSTKYRPVKKRKATYLIIKQEVQKLEAHLAILKEQVGLTGSSSPDKFVTSNMVLSSMLRQQQLLIANARADLTACTVSISLASQSHHPLYSFIHLGVDHESHRKALSAIRDSKIQNGIDYIKVRSRHLDLLEPYISSEQYIDAHGNLCCSLFDVTQFSGAKSVKAVYNAAGFHFRNEEISISERLGYITVRDDFNMVGDNFSNCRLSSADESGVKTEMNTVPFSQYEDAEQSETDEPFAVLVRDSVDVDELYPYNSDECVRKDQLGAILLTAAKRKKNVTKRVDNDTGDTAMMEELVVVMRRAAFVKIHHPAFPLPERTQQALLKGIMAWCDVMLTTIQGVLATSS</sequence>
<dbReference type="OrthoDB" id="95448at2759"/>
<feature type="compositionally biased region" description="Basic and acidic residues" evidence="1">
    <location>
        <begin position="22"/>
        <end position="32"/>
    </location>
</feature>
<feature type="region of interest" description="Disordered" evidence="1">
    <location>
        <begin position="21"/>
        <end position="47"/>
    </location>
</feature>
<dbReference type="AlphaFoldDB" id="A0A9W6U5W5"/>
<evidence type="ECO:0000313" key="3">
    <source>
        <dbReference type="Proteomes" id="UP001165083"/>
    </source>
</evidence>
<reference evidence="2" key="1">
    <citation type="submission" date="2023-04" db="EMBL/GenBank/DDBJ databases">
        <title>Phytophthora lilii NBRC 32176.</title>
        <authorList>
            <person name="Ichikawa N."/>
            <person name="Sato H."/>
            <person name="Tonouchi N."/>
        </authorList>
    </citation>
    <scope>NUCLEOTIDE SEQUENCE</scope>
    <source>
        <strain evidence="2">NBRC 32176</strain>
    </source>
</reference>
<protein>
    <submittedName>
        <fullName evidence="2">Unnamed protein product</fullName>
    </submittedName>
</protein>
<evidence type="ECO:0000256" key="1">
    <source>
        <dbReference type="SAM" id="MobiDB-lite"/>
    </source>
</evidence>
<comment type="caution">
    <text evidence="2">The sequence shown here is derived from an EMBL/GenBank/DDBJ whole genome shotgun (WGS) entry which is preliminary data.</text>
</comment>
<dbReference type="EMBL" id="BSXW01000631">
    <property type="protein sequence ID" value="GMF26831.1"/>
    <property type="molecule type" value="Genomic_DNA"/>
</dbReference>
<name>A0A9W6U5W5_9STRA</name>
<evidence type="ECO:0000313" key="2">
    <source>
        <dbReference type="EMBL" id="GMF26831.1"/>
    </source>
</evidence>
<gene>
    <name evidence="2" type="ORF">Plil01_001119100</name>
</gene>
<accession>A0A9W6U5W5</accession>
<proteinExistence type="predicted"/>
<keyword evidence="3" id="KW-1185">Reference proteome</keyword>